<dbReference type="eggNOG" id="arCOG00570">
    <property type="taxonomic scope" value="Archaea"/>
</dbReference>
<proteinExistence type="predicted"/>
<keyword evidence="1" id="KW-0503">Monooxygenase</keyword>
<dbReference type="PRINTS" id="PR00420">
    <property type="entry name" value="RNGMNOXGNASE"/>
</dbReference>
<dbReference type="EMBL" id="CP002363">
    <property type="protein sequence ID" value="ADV64484.1"/>
    <property type="molecule type" value="Genomic_DNA"/>
</dbReference>
<sequence>MVKADVCIVGAGPAGLSVASHLKLRDAVVIEEHGKPGIPKHCSGLVGVETARLIEKYVGRVVDSSYNTVYFNAFGRLYKVSYRDDFVFHVNRPLLEEKLSSLVERKGHRVSYGVVARPRGVDSILAGGVEFKCNTLLIAEGAVGRFRRFFVNPYSGFIIGIQSLFRVRNIEMDSIYIYYSEFTPGFFSWIIPLDQDTALIGGGFTRVDAGLVEKATRRVVEAYGVRLGGVVERFGGIIPMQRPIPDPVIAGKAVFHGDSVPLIKPYTGGGLHYIFKLSERLARHIDEGDIAGYRGVYSKSIRGLLLEHQVVSILRSTLIELPVPFVAGLNKLNLFKPPDYDKHHLLLVKSVPLMLTGLLPFLAGATRLEQGAQESMEGHVKLHVEEVREAG</sequence>
<dbReference type="InterPro" id="IPR050407">
    <property type="entry name" value="Geranylgeranyl_reductase"/>
</dbReference>
<dbReference type="Gene3D" id="3.50.50.60">
    <property type="entry name" value="FAD/NAD(P)-binding domain"/>
    <property type="match status" value="1"/>
</dbReference>
<gene>
    <name evidence="1" type="ordered locus">Desmu_0165</name>
</gene>
<dbReference type="PANTHER" id="PTHR42685:SF21">
    <property type="entry name" value="DEHYDROGENASE (FLAVOPROTEIN)-LIKE PROTEIN"/>
    <property type="match status" value="1"/>
</dbReference>
<dbReference type="OrthoDB" id="46008at2157"/>
<keyword evidence="2" id="KW-1185">Reference proteome</keyword>
<dbReference type="SUPFAM" id="SSF51905">
    <property type="entry name" value="FAD/NAD(P)-binding domain"/>
    <property type="match status" value="1"/>
</dbReference>
<dbReference type="InterPro" id="IPR036188">
    <property type="entry name" value="FAD/NAD-bd_sf"/>
</dbReference>
<dbReference type="Proteomes" id="UP000001068">
    <property type="component" value="Chromosome"/>
</dbReference>
<dbReference type="KEGG" id="dmu:Desmu_0165"/>
<dbReference type="GO" id="GO:0004497">
    <property type="term" value="F:monooxygenase activity"/>
    <property type="evidence" value="ECO:0007669"/>
    <property type="project" value="UniProtKB-KW"/>
</dbReference>
<reference evidence="2" key="1">
    <citation type="submission" date="2010-11" db="EMBL/GenBank/DDBJ databases">
        <title>The complete genome of Desulfurococcus mucosus DSM 2162.</title>
        <authorList>
            <consortium name="US DOE Joint Genome Institute (JGI-PGF)"/>
            <person name="Lucas S."/>
            <person name="Copeland A."/>
            <person name="Lapidus A."/>
            <person name="Bruce D."/>
            <person name="Goodwin L."/>
            <person name="Pitluck S."/>
            <person name="Kyrpides N."/>
            <person name="Mavromatis K."/>
            <person name="Pagani I."/>
            <person name="Ivanova N."/>
            <person name="Ovchinnikova G."/>
            <person name="Chertkov O."/>
            <person name="Held B."/>
            <person name="Brettin T."/>
            <person name="Detter J.C."/>
            <person name="Tapia R."/>
            <person name="Han C."/>
            <person name="Land M."/>
            <person name="Hauser L."/>
            <person name="Markowitz V."/>
            <person name="Cheng J.-F."/>
            <person name="Hugenholtz P."/>
            <person name="Woyke T."/>
            <person name="Wu D."/>
            <person name="Wirth R."/>
            <person name="Bilek Y."/>
            <person name="Hader T."/>
            <person name="Klenk H.-P."/>
            <person name="Eisen J.A."/>
        </authorList>
    </citation>
    <scope>NUCLEOTIDE SEQUENCE [LARGE SCALE GENOMIC DNA]</scope>
    <source>
        <strain evidence="2">ATCC 35584 / DSM 2162 / JCM 9187 / O7/1</strain>
    </source>
</reference>
<organism evidence="1 2">
    <name type="scientific">Desulfurococcus mucosus (strain ATCC 35584 / DSM 2162 / JCM 9187 / O7/1)</name>
    <dbReference type="NCBI Taxonomy" id="765177"/>
    <lineage>
        <taxon>Archaea</taxon>
        <taxon>Thermoproteota</taxon>
        <taxon>Thermoprotei</taxon>
        <taxon>Desulfurococcales</taxon>
        <taxon>Desulfurococcaceae</taxon>
        <taxon>Desulfurococcus</taxon>
    </lineage>
</organism>
<dbReference type="HOGENOM" id="CLU_024648_0_1_2"/>
<accession>E8R7I9</accession>
<evidence type="ECO:0000313" key="1">
    <source>
        <dbReference type="EMBL" id="ADV64484.1"/>
    </source>
</evidence>
<name>E8R7I9_DESM0</name>
<dbReference type="PANTHER" id="PTHR42685">
    <property type="entry name" value="GERANYLGERANYL DIPHOSPHATE REDUCTASE"/>
    <property type="match status" value="1"/>
</dbReference>
<dbReference type="Pfam" id="PF05834">
    <property type="entry name" value="Lycopene_cycl"/>
    <property type="match status" value="1"/>
</dbReference>
<dbReference type="AlphaFoldDB" id="E8R7I9"/>
<protein>
    <submittedName>
        <fullName evidence="1">Monooxygenase FAD-binding protein</fullName>
    </submittedName>
</protein>
<reference evidence="1 2" key="2">
    <citation type="journal article" date="2011" name="Stand. Genomic Sci.">
        <title>Complete genome sequence of Desulfurococcus mucosus type strain (O7/1).</title>
        <authorList>
            <person name="Wirth R."/>
            <person name="Chertkov O."/>
            <person name="Held B."/>
            <person name="Lapidus A."/>
            <person name="Nolan M."/>
            <person name="Lucas S."/>
            <person name="Hammon N."/>
            <person name="Deshpande S."/>
            <person name="Cheng J.F."/>
            <person name="Tapia R."/>
            <person name="Han C."/>
            <person name="Goodwin L."/>
            <person name="Pitluck S."/>
            <person name="Liolios K."/>
            <person name="Ioanna P."/>
            <person name="Ivanova N."/>
            <person name="Mavromatis K."/>
            <person name="Mikhailova N."/>
            <person name="Pati A."/>
            <person name="Chen A."/>
            <person name="Palaniappan K."/>
            <person name="Land M."/>
            <person name="Hauser L."/>
            <person name="Chang Y.J."/>
            <person name="Jeffries C.D."/>
            <person name="Bilek Y."/>
            <person name="Hader T."/>
            <person name="Rohde M."/>
            <person name="Spring S."/>
            <person name="Sikorski J."/>
            <person name="Goker M."/>
            <person name="Woyke T."/>
            <person name="Bristow J."/>
            <person name="Eisen J.A."/>
            <person name="Markowitz V."/>
            <person name="Hugenholtz P."/>
            <person name="Kyrpides N.C."/>
            <person name="Klenk H.P."/>
        </authorList>
    </citation>
    <scope>NUCLEOTIDE SEQUENCE [LARGE SCALE GENOMIC DNA]</scope>
    <source>
        <strain evidence="2">ATCC 35584 / DSM 2162 / JCM 9187 / O7/1</strain>
    </source>
</reference>
<evidence type="ECO:0000313" key="2">
    <source>
        <dbReference type="Proteomes" id="UP000001068"/>
    </source>
</evidence>
<keyword evidence="1" id="KW-0560">Oxidoreductase</keyword>
<dbReference type="STRING" id="765177.Desmu_0165"/>